<evidence type="ECO:0000256" key="1">
    <source>
        <dbReference type="SAM" id="Phobius"/>
    </source>
</evidence>
<keyword evidence="1" id="KW-1133">Transmembrane helix</keyword>
<feature type="transmembrane region" description="Helical" evidence="1">
    <location>
        <begin position="314"/>
        <end position="333"/>
    </location>
</feature>
<dbReference type="Pfam" id="PF09925">
    <property type="entry name" value="DUF2157"/>
    <property type="match status" value="1"/>
</dbReference>
<organism evidence="3 4">
    <name type="scientific">Roseibium aggregatum</name>
    <dbReference type="NCBI Taxonomy" id="187304"/>
    <lineage>
        <taxon>Bacteria</taxon>
        <taxon>Pseudomonadati</taxon>
        <taxon>Pseudomonadota</taxon>
        <taxon>Alphaproteobacteria</taxon>
        <taxon>Hyphomicrobiales</taxon>
        <taxon>Stappiaceae</taxon>
        <taxon>Roseibium</taxon>
    </lineage>
</organism>
<dbReference type="AlphaFoldDB" id="A0A926P333"/>
<sequence length="452" mass="47418">MLDVFYKRRLKHDLETWVERGWVGSAGAAHILEEISTGDGRSRLPMVLGGIGVVCIALALAAFIAANWGGIPKYVKLAGIVAMILAAHGLAAWASNAGRKGVADLATAFATLVFVGGMALVGQIFHLPADWVGGAFLVCLGALAAAWITGSKASLIVAAVAAISWQTGRHDYGVLTVQQNLVGLALLIAVFPHPVVYPNRLTRWAAMSLLLVTYGKWLMDTVDIFRHGDDTYTAIVILAGAGLSACLIQLGQVADLAVKWAGDAPQKSHGRWLMLMSMQDVGFAILSAILALVLVMQSDLENANLVDAAMSPPAAAVLLLALALCTIGLLLSFKTGKARSFFGAVLLALVAVILPIAMQNIILVSALVLAALVGLSLVGTLYNNAFWTLCAYAGLTAVVLWLLDETIGSLLGQSVFFLIAGLLLLGMAYVVTRVLRRQRASAQPDAGGEAAS</sequence>
<evidence type="ECO:0000313" key="3">
    <source>
        <dbReference type="EMBL" id="MBD1548705.1"/>
    </source>
</evidence>
<reference evidence="3" key="1">
    <citation type="submission" date="2020-05" db="EMBL/GenBank/DDBJ databases">
        <title>Identification of trans-AT polyketide cluster in two marine bacteria, producers of a novel glutaramide-containing polyketide sesbanimide D and analogs.</title>
        <authorList>
            <person name="Kacar D."/>
            <person name="Rodriguez P."/>
            <person name="Canedo L."/>
            <person name="Gonzalez E."/>
            <person name="Galan B."/>
            <person name="De La Calle F."/>
            <person name="Garcia J.L."/>
        </authorList>
    </citation>
    <scope>NUCLEOTIDE SEQUENCE</scope>
    <source>
        <strain evidence="3">PHM038</strain>
    </source>
</reference>
<evidence type="ECO:0000259" key="2">
    <source>
        <dbReference type="Pfam" id="PF09925"/>
    </source>
</evidence>
<feature type="transmembrane region" description="Helical" evidence="1">
    <location>
        <begin position="385"/>
        <end position="403"/>
    </location>
</feature>
<feature type="transmembrane region" description="Helical" evidence="1">
    <location>
        <begin position="362"/>
        <end position="378"/>
    </location>
</feature>
<feature type="transmembrane region" description="Helical" evidence="1">
    <location>
        <begin position="131"/>
        <end position="148"/>
    </location>
</feature>
<gene>
    <name evidence="3" type="ORF">HK439_20770</name>
</gene>
<comment type="caution">
    <text evidence="3">The sequence shown here is derived from an EMBL/GenBank/DDBJ whole genome shotgun (WGS) entry which is preliminary data.</text>
</comment>
<dbReference type="Proteomes" id="UP000598467">
    <property type="component" value="Unassembled WGS sequence"/>
</dbReference>
<dbReference type="InterPro" id="IPR018677">
    <property type="entry name" value="DUF2157"/>
</dbReference>
<evidence type="ECO:0000313" key="4">
    <source>
        <dbReference type="Proteomes" id="UP000598467"/>
    </source>
</evidence>
<name>A0A926P333_9HYPH</name>
<proteinExistence type="predicted"/>
<feature type="transmembrane region" description="Helical" evidence="1">
    <location>
        <begin position="74"/>
        <end position="93"/>
    </location>
</feature>
<feature type="transmembrane region" description="Helical" evidence="1">
    <location>
        <begin position="231"/>
        <end position="251"/>
    </location>
</feature>
<feature type="transmembrane region" description="Helical" evidence="1">
    <location>
        <begin position="272"/>
        <end position="294"/>
    </location>
</feature>
<feature type="transmembrane region" description="Helical" evidence="1">
    <location>
        <begin position="415"/>
        <end position="435"/>
    </location>
</feature>
<dbReference type="EMBL" id="JABFCZ010000025">
    <property type="protein sequence ID" value="MBD1548705.1"/>
    <property type="molecule type" value="Genomic_DNA"/>
</dbReference>
<dbReference type="RefSeq" id="WP_190293396.1">
    <property type="nucleotide sequence ID" value="NZ_JABFCZ010000025.1"/>
</dbReference>
<feature type="transmembrane region" description="Helical" evidence="1">
    <location>
        <begin position="340"/>
        <end position="356"/>
    </location>
</feature>
<keyword evidence="1" id="KW-0472">Membrane</keyword>
<keyword evidence="1" id="KW-0812">Transmembrane</keyword>
<feature type="transmembrane region" description="Helical" evidence="1">
    <location>
        <begin position="105"/>
        <end position="125"/>
    </location>
</feature>
<protein>
    <submittedName>
        <fullName evidence="3">DUF2157 domain-containing protein</fullName>
    </submittedName>
</protein>
<feature type="domain" description="DUF2157" evidence="2">
    <location>
        <begin position="16"/>
        <end position="153"/>
    </location>
</feature>
<feature type="transmembrane region" description="Helical" evidence="1">
    <location>
        <begin position="46"/>
        <end position="68"/>
    </location>
</feature>
<accession>A0A926P333</accession>